<proteinExistence type="predicted"/>
<reference evidence="1 2" key="1">
    <citation type="submission" date="2013-01" db="EMBL/GenBank/DDBJ databases">
        <authorList>
            <person name="Harkins D.M."/>
            <person name="Durkin A.S."/>
            <person name="Brinkac L.M."/>
            <person name="Haft D.H."/>
            <person name="Selengut J.D."/>
            <person name="Sanka R."/>
            <person name="DePew J."/>
            <person name="Purushe J."/>
            <person name="Matthias M.A."/>
            <person name="Vinetz J.M."/>
            <person name="Sutton G.G."/>
            <person name="Nierman W.C."/>
            <person name="Fouts D.E."/>
        </authorList>
    </citation>
    <scope>NUCLEOTIDE SEQUENCE [LARGE SCALE GENOMIC DNA]</scope>
    <source>
        <strain evidence="1 2">ZUN142</strain>
    </source>
</reference>
<evidence type="ECO:0000313" key="1">
    <source>
        <dbReference type="EMBL" id="EMO40688.1"/>
    </source>
</evidence>
<name>M6UTS5_9LEPT</name>
<organism evidence="1 2">
    <name type="scientific">Leptospira noguchii serovar Autumnalis str. ZUN142</name>
    <dbReference type="NCBI Taxonomy" id="1085540"/>
    <lineage>
        <taxon>Bacteria</taxon>
        <taxon>Pseudomonadati</taxon>
        <taxon>Spirochaetota</taxon>
        <taxon>Spirochaetia</taxon>
        <taxon>Leptospirales</taxon>
        <taxon>Leptospiraceae</taxon>
        <taxon>Leptospira</taxon>
    </lineage>
</organism>
<comment type="caution">
    <text evidence="1">The sequence shown here is derived from an EMBL/GenBank/DDBJ whole genome shotgun (WGS) entry which is preliminary data.</text>
</comment>
<gene>
    <name evidence="1" type="ORF">LEP1GSC186_3729</name>
</gene>
<dbReference type="Proteomes" id="UP000012153">
    <property type="component" value="Unassembled WGS sequence"/>
</dbReference>
<dbReference type="EMBL" id="AHOP02000029">
    <property type="protein sequence ID" value="EMO40688.1"/>
    <property type="molecule type" value="Genomic_DNA"/>
</dbReference>
<protein>
    <submittedName>
        <fullName evidence="1">Uncharacterized protein</fullName>
    </submittedName>
</protein>
<evidence type="ECO:0000313" key="2">
    <source>
        <dbReference type="Proteomes" id="UP000012153"/>
    </source>
</evidence>
<dbReference type="AlphaFoldDB" id="M6UTS5"/>
<accession>M6UTS5</accession>
<sequence length="43" mass="5383">MYSLVNQIIDFFRKDQVEIHNINYDLAVKIIYLYLKHIFKIFY</sequence>